<keyword evidence="7" id="KW-0862">Zinc</keyword>
<dbReference type="FunFam" id="3.50.7.10:FF:000007">
    <property type="entry name" value="1-phosphatidylinositol 3-phosphate 5-kinase isoform X1"/>
    <property type="match status" value="1"/>
</dbReference>
<dbReference type="FunFam" id="3.30.810.10:FF:000001">
    <property type="entry name" value="1-phosphatidylinositol 3-phosphate 5-kinase FAB1"/>
    <property type="match status" value="1"/>
</dbReference>
<evidence type="ECO:0000256" key="13">
    <source>
        <dbReference type="SAM" id="MobiDB-lite"/>
    </source>
</evidence>
<feature type="region of interest" description="Disordered" evidence="13">
    <location>
        <begin position="193"/>
        <end position="234"/>
    </location>
</feature>
<dbReference type="SMART" id="SM00330">
    <property type="entry name" value="PIPKc"/>
    <property type="match status" value="1"/>
</dbReference>
<sequence>MSWGNGDRNSIYRGFEMMDNDCSICSHCARNILKSPPKHQCRSCGSMMCDDCIKGFASLDGVVSTSHLKDTAEAVFCIMSCKLCSELSPLSGSGRRCSGKVYPSDSPRQSPEPPSPSFSGEGSGGHSPLALIRSSDESLSNHPSLVLAHCSTSRSYEDEGEHSISHFFSITNEYFHNASDVDSSSVSGRHEFYSPMSLGSSPSDSPSRSHTTSGGVGRHVQLEQGGTPRSQDDHEQAILERPAKGIWGAENTDDLPILRYTSEELPQPLDFETNGLIWFPPPADDANDGVENSLFTYDDEDDDVGDSGVTFLPPANLDTSLFSAKEKPYHDDKGPWGSVVQGHFRALVSQLLQGQGIITEKGNCAEDWLEILTVISWQAAKFLKPDTSRGGSMDPCDYLKVKCVASGSPCQSKVIKGVVCTKNIKHKRMLSQYKNAKLLLLGGALEYQRVPNQLASFETLLQQENDHLKTIVSKIESHRPNVLLVEKTVSSFALEHLLAKEISLVLNVKRPLLEKIARCTGASITPSTDHISTTRLGHCELFRLEKVSEDHEPANQLNRKPSKTLMFFEGCPRRLGCTVVLQGSCREELKKVKHVTQYAVFAAYHLSLETSFLADEGAGLPKVATKSPGFIAEKMALDEAISVVPDEDGAGDKATSFTEENKVSDADLGSGDLNLELGLQESLSELGDTGCDDVSIPDEFRYRKALSEACNENLALDVADVAPDDLRPTCSSSRNHTLTEAIGQEEGQSGVVGLATPVQNEDTEASSEYFSANDSHQGILVSFSSHNMANRTVCERSTLLRLKFYGSSDKPLGRYLRDNLFDQSFLCRSCKEPAEAHVMCYTHQHANLTINVKRLPSVKLPGEQDGKIWMWHRCLRCQRTEGVPPATRRVVMSDTAWGLSFGKFLELSFSNHATGNRVASCGHSLQRDCLRFYGFGNMVAFFRYSPISILSVRLPPSILEFSGPGEHPWIRKEAYELLSKAKALHSEISSVLEEFKSKCLSSMDEFSDANELHNHVLELTDVLSEEKAYYEDLLLFSDANEYEAAIDILEINRMRRSLLIGSQVWDRRLFLLDSLLKRGSSPKAPTDVAPGIGLKDYDSCTKENSLDLGREDNMSLYPKLEECSDEAITSNNEELNSSQLEIHDVYQTLQSREELRQDEENASSITSLERLPSAASILSDKIDSAWSGADLVSMKSQSLDVLNADAPETLSLTQINQRENPTLRRLTRPARVYSFDSAQRLQERIHRGLPPSSLYLCNIRSFHASGDYRHMVRDPVTNVQRTFSQISPREAEKSNLSPSFISSPSLLPEGARLMVLHGQEDVVVTVYDNEPTSIISYALSSREYEDWISGRLSGPEIGSNVRLLNKVNSLASELSTWQSFGSLDSDYMNYGSYTTEDASSTGDQDSSPHLRISFEDESSNAGGKAKFSVTSYFAKQFDSLRRKCCPSEVDFIRSLSRCRRWSAQGGKSNVYFAKSFDERFIIKQVTKTELESFDEFAPQYFKYLKDSLTSGSPTCLAKVLGIFQVTVKKGGKEVKMDLIVMENLFYKRSISKVYDLKGSSRSRYNSDTTGANKVLLDMNLLETLRTNPIFLGGKAKRSLERAVWNDTSFLASVDVMDYSLLVGVDEERKELVLGIIDYMRQYTWDKHLETWVKASGILGGPKNASPTIISPKQYKKRFRKAMTTYFLTVPDQWSS</sequence>
<evidence type="ECO:0000256" key="3">
    <source>
        <dbReference type="ARBA" id="ARBA00022723"/>
    </source>
</evidence>
<keyword evidence="5 11" id="KW-0863">Zinc-finger</keyword>
<dbReference type="GO" id="GO:0000285">
    <property type="term" value="F:1-phosphatidylinositol-3-phosphate 5-kinase activity"/>
    <property type="evidence" value="ECO:0007669"/>
    <property type="project" value="UniProtKB-EC"/>
</dbReference>
<evidence type="ECO:0000256" key="10">
    <source>
        <dbReference type="ARBA" id="ARBA00077223"/>
    </source>
</evidence>
<dbReference type="InterPro" id="IPR002423">
    <property type="entry name" value="Cpn60/GroEL/TCP-1"/>
</dbReference>
<evidence type="ECO:0000256" key="4">
    <source>
        <dbReference type="ARBA" id="ARBA00022741"/>
    </source>
</evidence>
<dbReference type="PANTHER" id="PTHR45748">
    <property type="entry name" value="1-PHOSPHATIDYLINOSITOL 3-PHOSPHATE 5-KINASE-RELATED"/>
    <property type="match status" value="1"/>
</dbReference>
<dbReference type="Gene3D" id="3.30.810.10">
    <property type="entry name" value="2-Layer Sandwich"/>
    <property type="match status" value="1"/>
</dbReference>
<reference evidence="16 17" key="1">
    <citation type="journal article" date="2021" name="Nat. Commun.">
        <title>Incipient diploidization of the medicinal plant Perilla within 10,000 years.</title>
        <authorList>
            <person name="Zhang Y."/>
            <person name="Shen Q."/>
            <person name="Leng L."/>
            <person name="Zhang D."/>
            <person name="Chen S."/>
            <person name="Shi Y."/>
            <person name="Ning Z."/>
            <person name="Chen S."/>
        </authorList>
    </citation>
    <scope>NUCLEOTIDE SEQUENCE [LARGE SCALE GENOMIC DNA]</scope>
    <source>
        <strain evidence="17">cv. PC099</strain>
    </source>
</reference>
<feature type="region of interest" description="Disordered" evidence="13">
    <location>
        <begin position="90"/>
        <end position="131"/>
    </location>
</feature>
<keyword evidence="4 12" id="KW-0547">Nucleotide-binding</keyword>
<dbReference type="GO" id="GO:0008270">
    <property type="term" value="F:zinc ion binding"/>
    <property type="evidence" value="ECO:0007669"/>
    <property type="project" value="UniProtKB-KW"/>
</dbReference>
<dbReference type="PROSITE" id="PS50178">
    <property type="entry name" value="ZF_FYVE"/>
    <property type="match status" value="1"/>
</dbReference>
<evidence type="ECO:0000313" key="16">
    <source>
        <dbReference type="EMBL" id="KAH6827772.1"/>
    </source>
</evidence>
<evidence type="ECO:0000313" key="17">
    <source>
        <dbReference type="Proteomes" id="UP001190926"/>
    </source>
</evidence>
<gene>
    <name evidence="16" type="ORF">C2S53_011849</name>
</gene>
<organism evidence="16 17">
    <name type="scientific">Perilla frutescens var. hirtella</name>
    <name type="common">Perilla citriodora</name>
    <name type="synonym">Perilla setoyensis</name>
    <dbReference type="NCBI Taxonomy" id="608512"/>
    <lineage>
        <taxon>Eukaryota</taxon>
        <taxon>Viridiplantae</taxon>
        <taxon>Streptophyta</taxon>
        <taxon>Embryophyta</taxon>
        <taxon>Tracheophyta</taxon>
        <taxon>Spermatophyta</taxon>
        <taxon>Magnoliopsida</taxon>
        <taxon>eudicotyledons</taxon>
        <taxon>Gunneridae</taxon>
        <taxon>Pentapetalae</taxon>
        <taxon>asterids</taxon>
        <taxon>lamiids</taxon>
        <taxon>Lamiales</taxon>
        <taxon>Lamiaceae</taxon>
        <taxon>Nepetoideae</taxon>
        <taxon>Elsholtzieae</taxon>
        <taxon>Perilla</taxon>
    </lineage>
</organism>
<dbReference type="EC" id="2.7.1.150" evidence="1"/>
<dbReference type="InterPro" id="IPR027409">
    <property type="entry name" value="GroEL-like_apical_dom_sf"/>
</dbReference>
<keyword evidence="8 12" id="KW-0067">ATP-binding</keyword>
<feature type="domain" description="FYVE-type" evidence="14">
    <location>
        <begin position="19"/>
        <end position="89"/>
    </location>
</feature>
<keyword evidence="3" id="KW-0479">Metal-binding</keyword>
<proteinExistence type="predicted"/>
<evidence type="ECO:0000256" key="9">
    <source>
        <dbReference type="ARBA" id="ARBA00023464"/>
    </source>
</evidence>
<dbReference type="Pfam" id="PF01504">
    <property type="entry name" value="PIP5K"/>
    <property type="match status" value="1"/>
</dbReference>
<evidence type="ECO:0000256" key="7">
    <source>
        <dbReference type="ARBA" id="ARBA00022833"/>
    </source>
</evidence>
<protein>
    <recommendedName>
        <fullName evidence="1">1-phosphatidylinositol-3-phosphate 5-kinase</fullName>
        <ecNumber evidence="1">2.7.1.150</ecNumber>
    </recommendedName>
    <alternativeName>
        <fullName evidence="10">Phosphatidylinositol 3-phosphate 5-kinase type III</fullName>
    </alternativeName>
</protein>
<dbReference type="InterPro" id="IPR017455">
    <property type="entry name" value="Znf_FYVE-rel"/>
</dbReference>
<evidence type="ECO:0000256" key="5">
    <source>
        <dbReference type="ARBA" id="ARBA00022771"/>
    </source>
</evidence>
<dbReference type="CDD" id="cd17300">
    <property type="entry name" value="PIPKc_PIKfyve"/>
    <property type="match status" value="1"/>
</dbReference>
<evidence type="ECO:0000256" key="8">
    <source>
        <dbReference type="ARBA" id="ARBA00022840"/>
    </source>
</evidence>
<evidence type="ECO:0000256" key="1">
    <source>
        <dbReference type="ARBA" id="ARBA00012009"/>
    </source>
</evidence>
<feature type="compositionally biased region" description="Polar residues" evidence="13">
    <location>
        <begin position="1395"/>
        <end position="1405"/>
    </location>
</feature>
<dbReference type="Gene3D" id="3.30.800.10">
    <property type="entry name" value="Phosphatidylinositol Phosphate Kinase II Beta"/>
    <property type="match status" value="1"/>
</dbReference>
<dbReference type="GO" id="GO:0005524">
    <property type="term" value="F:ATP binding"/>
    <property type="evidence" value="ECO:0007669"/>
    <property type="project" value="UniProtKB-UniRule"/>
</dbReference>
<dbReference type="SUPFAM" id="SSF52029">
    <property type="entry name" value="GroEL apical domain-like"/>
    <property type="match status" value="1"/>
</dbReference>
<dbReference type="EMBL" id="SDAM02000140">
    <property type="protein sequence ID" value="KAH6827772.1"/>
    <property type="molecule type" value="Genomic_DNA"/>
</dbReference>
<feature type="region of interest" description="Disordered" evidence="13">
    <location>
        <begin position="1395"/>
        <end position="1423"/>
    </location>
</feature>
<feature type="compositionally biased region" description="Low complexity" evidence="13">
    <location>
        <begin position="194"/>
        <end position="209"/>
    </location>
</feature>
<evidence type="ECO:0000259" key="15">
    <source>
        <dbReference type="PROSITE" id="PS51455"/>
    </source>
</evidence>
<dbReference type="InterPro" id="IPR027483">
    <property type="entry name" value="PInositol-4-P-4/5-kinase_C_sf"/>
</dbReference>
<accession>A0AAD4P6P2</accession>
<comment type="subunit">
    <text evidence="9">Component of the PI(3,5)P2 regulatory complex at least composed of ATG18, SAC/FIG4, FAB1 and VAC14.</text>
</comment>
<dbReference type="InterPro" id="IPR011011">
    <property type="entry name" value="Znf_FYVE_PHD"/>
</dbReference>
<keyword evidence="17" id="KW-1185">Reference proteome</keyword>
<dbReference type="InterPro" id="IPR002498">
    <property type="entry name" value="PInositol-4-P-4/5-kinase_core"/>
</dbReference>
<dbReference type="GO" id="GO:0046854">
    <property type="term" value="P:phosphatidylinositol phosphate biosynthetic process"/>
    <property type="evidence" value="ECO:0007669"/>
    <property type="project" value="TreeGrafter"/>
</dbReference>
<evidence type="ECO:0000259" key="14">
    <source>
        <dbReference type="PROSITE" id="PS50178"/>
    </source>
</evidence>
<dbReference type="InterPro" id="IPR044769">
    <property type="entry name" value="PIKfyve_PIPKc"/>
</dbReference>
<keyword evidence="2 12" id="KW-0808">Transferase</keyword>
<comment type="caution">
    <text evidence="16">The sequence shown here is derived from an EMBL/GenBank/DDBJ whole genome shotgun (WGS) entry which is preliminary data.</text>
</comment>
<keyword evidence="6 12" id="KW-0418">Kinase</keyword>
<dbReference type="PANTHER" id="PTHR45748:SF14">
    <property type="entry name" value="1-PHOSPHATIDYLINOSITOL-3-PHOSPHATE 5-KINASE FAB1C-RELATED"/>
    <property type="match status" value="1"/>
</dbReference>
<evidence type="ECO:0000256" key="11">
    <source>
        <dbReference type="PROSITE-ProRule" id="PRU00091"/>
    </source>
</evidence>
<dbReference type="Pfam" id="PF00118">
    <property type="entry name" value="Cpn60_TCP1"/>
    <property type="match status" value="1"/>
</dbReference>
<feature type="domain" description="PIPK" evidence="15">
    <location>
        <begin position="1368"/>
        <end position="1686"/>
    </location>
</feature>
<dbReference type="CDD" id="cd03334">
    <property type="entry name" value="Fab1_TCP"/>
    <property type="match status" value="1"/>
</dbReference>
<evidence type="ECO:0000256" key="2">
    <source>
        <dbReference type="ARBA" id="ARBA00022679"/>
    </source>
</evidence>
<evidence type="ECO:0000256" key="12">
    <source>
        <dbReference type="PROSITE-ProRule" id="PRU00781"/>
    </source>
</evidence>
<dbReference type="Proteomes" id="UP001190926">
    <property type="component" value="Unassembled WGS sequence"/>
</dbReference>
<dbReference type="SUPFAM" id="SSF57903">
    <property type="entry name" value="FYVE/PHD zinc finger"/>
    <property type="match status" value="1"/>
</dbReference>
<dbReference type="SUPFAM" id="SSF56104">
    <property type="entry name" value="SAICAR synthase-like"/>
    <property type="match status" value="1"/>
</dbReference>
<dbReference type="InterPro" id="IPR027484">
    <property type="entry name" value="PInositol-4-P-5-kinase_N"/>
</dbReference>
<evidence type="ECO:0000256" key="6">
    <source>
        <dbReference type="ARBA" id="ARBA00022777"/>
    </source>
</evidence>
<dbReference type="Gene3D" id="3.50.7.10">
    <property type="entry name" value="GroEL"/>
    <property type="match status" value="1"/>
</dbReference>
<dbReference type="GO" id="GO:0010008">
    <property type="term" value="C:endosome membrane"/>
    <property type="evidence" value="ECO:0007669"/>
    <property type="project" value="TreeGrafter"/>
</dbReference>
<dbReference type="PROSITE" id="PS51455">
    <property type="entry name" value="PIPK"/>
    <property type="match status" value="1"/>
</dbReference>
<dbReference type="FunFam" id="3.30.800.10:FF:000010">
    <property type="entry name" value="Putative 1-phosphatidylinositol-3-phosphate 5-kinase FAB1C"/>
    <property type="match status" value="1"/>
</dbReference>
<name>A0AAD4P6P2_PERFH</name>